<sequence length="239" mass="25286">MADLPRPAAALAQRWPGRRVTVTRSERLSPGLRRIGLEGGPLAGRRLNPGDCLKLLVDGRAVRDYTVETHDPAAGRAELIVHLHPTGGPGADWAGRAAAGDPAVVFGRPERRAIRATAPTWLLLGDATAIGALRALAATATPATRVLGAVETRPEDRDAVRALLPGLEPLTAEARPGAAVHDWLQDLTPVEGPVSAVLIGESRALQTWRSALTGRHGLHRRDCTTTPYWTAGRAAVAAR</sequence>
<dbReference type="InterPro" id="IPR017938">
    <property type="entry name" value="Riboflavin_synthase-like_b-brl"/>
</dbReference>
<dbReference type="InterPro" id="IPR039261">
    <property type="entry name" value="FNR_nucleotide-bd"/>
</dbReference>
<proteinExistence type="predicted"/>
<dbReference type="PANTHER" id="PTHR30157">
    <property type="entry name" value="FERRIC REDUCTASE, NADPH-DEPENDENT"/>
    <property type="match status" value="1"/>
</dbReference>
<organism evidence="2">
    <name type="scientific">Kitasatospora camelliae</name>
    <dbReference type="NCBI Taxonomy" id="3156397"/>
    <lineage>
        <taxon>Bacteria</taxon>
        <taxon>Bacillati</taxon>
        <taxon>Actinomycetota</taxon>
        <taxon>Actinomycetes</taxon>
        <taxon>Kitasatosporales</taxon>
        <taxon>Streptomycetaceae</taxon>
        <taxon>Kitasatospora</taxon>
    </lineage>
</organism>
<protein>
    <submittedName>
        <fullName evidence="2">Siderophore-interacting protein</fullName>
    </submittedName>
</protein>
<dbReference type="Gene3D" id="3.40.50.80">
    <property type="entry name" value="Nucleotide-binding domain of ferredoxin-NADP reductase (FNR) module"/>
    <property type="match status" value="1"/>
</dbReference>
<feature type="domain" description="FAD-binding FR-type" evidence="1">
    <location>
        <begin position="15"/>
        <end position="116"/>
    </location>
</feature>
<dbReference type="SUPFAM" id="SSF63380">
    <property type="entry name" value="Riboflavin synthase domain-like"/>
    <property type="match status" value="1"/>
</dbReference>
<dbReference type="Gene3D" id="2.40.30.10">
    <property type="entry name" value="Translation factors"/>
    <property type="match status" value="1"/>
</dbReference>
<dbReference type="InterPro" id="IPR039374">
    <property type="entry name" value="SIP_fam"/>
</dbReference>
<dbReference type="Pfam" id="PF04954">
    <property type="entry name" value="SIP"/>
    <property type="match status" value="1"/>
</dbReference>
<dbReference type="EMBL" id="CP159872">
    <property type="protein sequence ID" value="XCM82817.1"/>
    <property type="molecule type" value="Genomic_DNA"/>
</dbReference>
<dbReference type="RefSeq" id="WP_354643752.1">
    <property type="nucleotide sequence ID" value="NZ_CP159872.1"/>
</dbReference>
<dbReference type="GO" id="GO:0016491">
    <property type="term" value="F:oxidoreductase activity"/>
    <property type="evidence" value="ECO:0007669"/>
    <property type="project" value="InterPro"/>
</dbReference>
<evidence type="ECO:0000313" key="2">
    <source>
        <dbReference type="EMBL" id="XCM82817.1"/>
    </source>
</evidence>
<dbReference type="Pfam" id="PF08021">
    <property type="entry name" value="FAD_binding_9"/>
    <property type="match status" value="1"/>
</dbReference>
<reference evidence="2" key="1">
    <citation type="submission" date="2024-06" db="EMBL/GenBank/DDBJ databases">
        <title>The genome sequences of Kitasatospora sp. strain HUAS MG31.</title>
        <authorList>
            <person name="Mo P."/>
        </authorList>
    </citation>
    <scope>NUCLEOTIDE SEQUENCE</scope>
    <source>
        <strain evidence="2">HUAS MG31</strain>
    </source>
</reference>
<dbReference type="InterPro" id="IPR013113">
    <property type="entry name" value="SIP_FAD-bd"/>
</dbReference>
<accession>A0AAU8K298</accession>
<dbReference type="InterPro" id="IPR007037">
    <property type="entry name" value="SIP_rossman_dom"/>
</dbReference>
<dbReference type="PANTHER" id="PTHR30157:SF0">
    <property type="entry name" value="NADPH-DEPENDENT FERRIC-CHELATE REDUCTASE"/>
    <property type="match status" value="1"/>
</dbReference>
<evidence type="ECO:0000259" key="1">
    <source>
        <dbReference type="PROSITE" id="PS51384"/>
    </source>
</evidence>
<dbReference type="PROSITE" id="PS51384">
    <property type="entry name" value="FAD_FR"/>
    <property type="match status" value="1"/>
</dbReference>
<dbReference type="InterPro" id="IPR017927">
    <property type="entry name" value="FAD-bd_FR_type"/>
</dbReference>
<dbReference type="KEGG" id="kcm:ABWK59_29850"/>
<name>A0AAU8K298_9ACTN</name>
<gene>
    <name evidence="2" type="ORF">ABWK59_29850</name>
</gene>
<dbReference type="AlphaFoldDB" id="A0AAU8K298"/>